<organism evidence="1">
    <name type="scientific">Lepeophtheirus salmonis</name>
    <name type="common">Salmon louse</name>
    <name type="synonym">Caligus salmonis</name>
    <dbReference type="NCBI Taxonomy" id="72036"/>
    <lineage>
        <taxon>Eukaryota</taxon>
        <taxon>Metazoa</taxon>
        <taxon>Ecdysozoa</taxon>
        <taxon>Arthropoda</taxon>
        <taxon>Crustacea</taxon>
        <taxon>Multicrustacea</taxon>
        <taxon>Hexanauplia</taxon>
        <taxon>Copepoda</taxon>
        <taxon>Siphonostomatoida</taxon>
        <taxon>Caligidae</taxon>
        <taxon>Lepeophtheirus</taxon>
    </lineage>
</organism>
<reference evidence="1" key="1">
    <citation type="submission" date="2014-05" db="EMBL/GenBank/DDBJ databases">
        <authorList>
            <person name="Chronopoulou M."/>
        </authorList>
    </citation>
    <scope>NUCLEOTIDE SEQUENCE</scope>
    <source>
        <tissue evidence="1">Whole organism</tissue>
    </source>
</reference>
<evidence type="ECO:0000313" key="1">
    <source>
        <dbReference type="EMBL" id="CDW32098.1"/>
    </source>
</evidence>
<accession>A0A0K2U1H9</accession>
<dbReference type="EMBL" id="HACA01014737">
    <property type="protein sequence ID" value="CDW32098.1"/>
    <property type="molecule type" value="Transcribed_RNA"/>
</dbReference>
<protein>
    <submittedName>
        <fullName evidence="1">Uncharacterized protein</fullName>
    </submittedName>
</protein>
<proteinExistence type="predicted"/>
<dbReference type="AlphaFoldDB" id="A0A0K2U1H9"/>
<sequence>MTCGKRSNAYGFDSFGESSLFPRLLSQRQRTSDALLSIIAQPCILSLWDSDVES</sequence>
<name>A0A0K2U1H9_LEPSM</name>